<gene>
    <name evidence="2" type="ORF">R3Q16_10765</name>
</gene>
<name>A0ABU4BS83_RHOGO</name>
<dbReference type="InterPro" id="IPR039564">
    <property type="entry name" value="Peptidase_C39-like"/>
</dbReference>
<evidence type="ECO:0000313" key="3">
    <source>
        <dbReference type="Proteomes" id="UP001185927"/>
    </source>
</evidence>
<dbReference type="Gene3D" id="3.90.70.10">
    <property type="entry name" value="Cysteine proteinases"/>
    <property type="match status" value="1"/>
</dbReference>
<keyword evidence="3" id="KW-1185">Reference proteome</keyword>
<dbReference type="InterPro" id="IPR038765">
    <property type="entry name" value="Papain-like_cys_pep_sf"/>
</dbReference>
<protein>
    <submittedName>
        <fullName evidence="2">C39 family peptidase</fullName>
    </submittedName>
</protein>
<dbReference type="Pfam" id="PF13529">
    <property type="entry name" value="Peptidase_C39_2"/>
    <property type="match status" value="1"/>
</dbReference>
<accession>A0ABU4BS83</accession>
<proteinExistence type="predicted"/>
<dbReference type="EMBL" id="JAWLKB010000004">
    <property type="protein sequence ID" value="MDV6267085.1"/>
    <property type="molecule type" value="Genomic_DNA"/>
</dbReference>
<organism evidence="2 3">
    <name type="scientific">Rhodococcus globerulus</name>
    <dbReference type="NCBI Taxonomy" id="33008"/>
    <lineage>
        <taxon>Bacteria</taxon>
        <taxon>Bacillati</taxon>
        <taxon>Actinomycetota</taxon>
        <taxon>Actinomycetes</taxon>
        <taxon>Mycobacteriales</taxon>
        <taxon>Nocardiaceae</taxon>
        <taxon>Rhodococcus</taxon>
    </lineage>
</organism>
<evidence type="ECO:0000313" key="2">
    <source>
        <dbReference type="EMBL" id="MDV6267085.1"/>
    </source>
</evidence>
<comment type="caution">
    <text evidence="2">The sequence shown here is derived from an EMBL/GenBank/DDBJ whole genome shotgun (WGS) entry which is preliminary data.</text>
</comment>
<dbReference type="Proteomes" id="UP001185927">
    <property type="component" value="Unassembled WGS sequence"/>
</dbReference>
<dbReference type="RefSeq" id="WP_317541295.1">
    <property type="nucleotide sequence ID" value="NZ_JAWLKB010000004.1"/>
</dbReference>
<sequence>MTQKLLPYDRGIVKQETGYWCGPASAQVVLNSRGINVAESTLAREIGTTQNGTDYIGLIERVLNARAPRAKYTSVYIPNDPATASQKDRLWRDIVRSVNAGWGVIVNIVAPRSNYPRGVNGSISPAYGGGTVYHYMSVMGYDDVSRAVWIADSGFAPYGYWMSFDQLATLIPPKGYAFADVDSAPAPTPTPEEGDMDFATFKTYMDAVASDVKDTREQFCGENQRDAGEFNGWPQLGNRTVVDALGAIGAKLGIAGFVDKKAGK</sequence>
<reference evidence="2 3" key="1">
    <citation type="submission" date="2023-10" db="EMBL/GenBank/DDBJ databases">
        <title>Development of a sustainable strategy for remediation of hydrocarbon-contaminated territories based on the waste exchange concept.</title>
        <authorList>
            <person name="Krivoruchko A."/>
        </authorList>
    </citation>
    <scope>NUCLEOTIDE SEQUENCE [LARGE SCALE GENOMIC DNA]</scope>
    <source>
        <strain evidence="2 3">IEGM 1203</strain>
    </source>
</reference>
<evidence type="ECO:0000259" key="1">
    <source>
        <dbReference type="Pfam" id="PF13529"/>
    </source>
</evidence>
<feature type="domain" description="Peptidase C39-like" evidence="1">
    <location>
        <begin position="13"/>
        <end position="153"/>
    </location>
</feature>
<dbReference type="SUPFAM" id="SSF54001">
    <property type="entry name" value="Cysteine proteinases"/>
    <property type="match status" value="1"/>
</dbReference>